<evidence type="ECO:0000256" key="1">
    <source>
        <dbReference type="SAM" id="Phobius"/>
    </source>
</evidence>
<dbReference type="EMBL" id="SNQG01000007">
    <property type="protein sequence ID" value="TEW64292.1"/>
    <property type="molecule type" value="Genomic_DNA"/>
</dbReference>
<reference evidence="3 4" key="1">
    <citation type="journal article" date="2016" name="Int. J. Syst. Evol. Microbiol.">
        <title>Proposal of Mucilaginibacter phyllosphaerae sp. nov. isolated from the phyllosphere of Galium album.</title>
        <authorList>
            <person name="Aydogan E.L."/>
            <person name="Busse H.J."/>
            <person name="Moser G."/>
            <person name="Muller C."/>
            <person name="Kampfer P."/>
            <person name="Glaeser S.P."/>
        </authorList>
    </citation>
    <scope>NUCLEOTIDE SEQUENCE [LARGE SCALE GENOMIC DNA]</scope>
    <source>
        <strain evidence="3 4">PP-F2FG21</strain>
    </source>
</reference>
<comment type="caution">
    <text evidence="3">The sequence shown here is derived from an EMBL/GenBank/DDBJ whole genome shotgun (WGS) entry which is preliminary data.</text>
</comment>
<evidence type="ECO:0000313" key="2">
    <source>
        <dbReference type="EMBL" id="MBB3970766.1"/>
    </source>
</evidence>
<reference evidence="2 5" key="3">
    <citation type="submission" date="2020-08" db="EMBL/GenBank/DDBJ databases">
        <title>Genomic Encyclopedia of Type Strains, Phase IV (KMG-IV): sequencing the most valuable type-strain genomes for metagenomic binning, comparative biology and taxonomic classification.</title>
        <authorList>
            <person name="Goeker M."/>
        </authorList>
    </citation>
    <scope>NUCLEOTIDE SEQUENCE [LARGE SCALE GENOMIC DNA]</scope>
    <source>
        <strain evidence="2 5">DSM 100995</strain>
    </source>
</reference>
<accession>A0A4Y8A7F7</accession>
<keyword evidence="1" id="KW-1133">Transmembrane helix</keyword>
<reference evidence="3" key="2">
    <citation type="submission" date="2019-03" db="EMBL/GenBank/DDBJ databases">
        <authorList>
            <person name="Yan Y.-Q."/>
            <person name="Du Z.-J."/>
        </authorList>
    </citation>
    <scope>NUCLEOTIDE SEQUENCE</scope>
    <source>
        <strain evidence="3">PP-F2FG21</strain>
    </source>
</reference>
<evidence type="ECO:0000313" key="3">
    <source>
        <dbReference type="EMBL" id="TEW64292.1"/>
    </source>
</evidence>
<dbReference type="Proteomes" id="UP000297248">
    <property type="component" value="Unassembled WGS sequence"/>
</dbReference>
<dbReference type="AlphaFoldDB" id="A0A4Y8A7F7"/>
<dbReference type="EMBL" id="JACIEG010000007">
    <property type="protein sequence ID" value="MBB3970766.1"/>
    <property type="molecule type" value="Genomic_DNA"/>
</dbReference>
<keyword evidence="1" id="KW-0472">Membrane</keyword>
<keyword evidence="1" id="KW-0812">Transmembrane</keyword>
<dbReference type="Proteomes" id="UP000583101">
    <property type="component" value="Unassembled WGS sequence"/>
</dbReference>
<feature type="transmembrane region" description="Helical" evidence="1">
    <location>
        <begin position="28"/>
        <end position="47"/>
    </location>
</feature>
<dbReference type="OrthoDB" id="794683at2"/>
<gene>
    <name evidence="3" type="ORF">E2R65_18270</name>
    <name evidence="2" type="ORF">GGR35_003392</name>
</gene>
<proteinExistence type="predicted"/>
<keyword evidence="5" id="KW-1185">Reference proteome</keyword>
<name>A0A4Y8A7F7_9SPHI</name>
<protein>
    <submittedName>
        <fullName evidence="3">Uncharacterized protein</fullName>
    </submittedName>
</protein>
<organism evidence="3 4">
    <name type="scientific">Mucilaginibacter phyllosphaerae</name>
    <dbReference type="NCBI Taxonomy" id="1812349"/>
    <lineage>
        <taxon>Bacteria</taxon>
        <taxon>Pseudomonadati</taxon>
        <taxon>Bacteroidota</taxon>
        <taxon>Sphingobacteriia</taxon>
        <taxon>Sphingobacteriales</taxon>
        <taxon>Sphingobacteriaceae</taxon>
        <taxon>Mucilaginibacter</taxon>
    </lineage>
</organism>
<sequence>MKYSEWNNLSQEDKKNTHWRRRPHVRTATIFSILFALVFIVFMLRVFQNRRMHVNRKPNAKEAFAIAKVFVNDKLKQPATASFPKSDFESTIDTAQNSYYISSTVDEQDSSGRMSKSEWQVKLSYTGGDWADRKSWKLVDILIK</sequence>
<dbReference type="RefSeq" id="WP_134337934.1">
    <property type="nucleotide sequence ID" value="NZ_BMCZ01000002.1"/>
</dbReference>
<evidence type="ECO:0000313" key="5">
    <source>
        <dbReference type="Proteomes" id="UP000583101"/>
    </source>
</evidence>
<evidence type="ECO:0000313" key="4">
    <source>
        <dbReference type="Proteomes" id="UP000297248"/>
    </source>
</evidence>